<dbReference type="Gene3D" id="1.25.40.10">
    <property type="entry name" value="Tetratricopeptide repeat domain"/>
    <property type="match status" value="1"/>
</dbReference>
<dbReference type="PATRIC" id="fig|1263867.3.peg.2966"/>
<protein>
    <submittedName>
        <fullName evidence="2">Uncharacterized protein</fullName>
    </submittedName>
</protein>
<reference evidence="2" key="2">
    <citation type="journal article" date="2013" name="Mar. Genomics">
        <title>Expression of sulfatases in Rhodopirellula baltica and the diversity of sulfatases in the genus Rhodopirellula.</title>
        <authorList>
            <person name="Wegner C.E."/>
            <person name="Richter-Heitmann T."/>
            <person name="Klindworth A."/>
            <person name="Klockow C."/>
            <person name="Richter M."/>
            <person name="Achstetter T."/>
            <person name="Glockner F.O."/>
            <person name="Harder J."/>
        </authorList>
    </citation>
    <scope>NUCLEOTIDE SEQUENCE [LARGE SCALE GENOMIC DNA]</scope>
    <source>
        <strain evidence="2">6C</strain>
    </source>
</reference>
<feature type="compositionally biased region" description="Pro residues" evidence="1">
    <location>
        <begin position="281"/>
        <end position="290"/>
    </location>
</feature>
<sequence length="290" mass="31432">MHHGGHVNHYSGHHGIGHEHYGIGHSFHPHIDVYASPYYSGFGYSSVGSTHLHTPYYDYYTQTPSSVVPSVIAPPSAVTSTPSTTNYSAAKPAISLDSNDAVTRVGSAESRDNAYRGQAEEAFRNSNYGEAVRLANHALVESPNDGKLMLLYAQGLFAVGDYQGAAGAIHRAASLLNPEDWGYVVKNYGKYYQGNGFVDQMKRLESFLKSNPEAGYARFLRGYQFGYLGQTDVAIRDLNRALELESRDQLAAELVSRFGGTPITIAPEPAGSRNEPIQMDGPPPSLSSGV</sequence>
<gene>
    <name evidence="2" type="ORF">RE6C_02777</name>
</gene>
<feature type="region of interest" description="Disordered" evidence="1">
    <location>
        <begin position="266"/>
        <end position="290"/>
    </location>
</feature>
<accession>M2AUN0</accession>
<dbReference type="InterPro" id="IPR011990">
    <property type="entry name" value="TPR-like_helical_dom_sf"/>
</dbReference>
<comment type="caution">
    <text evidence="2">The sequence shown here is derived from an EMBL/GenBank/DDBJ whole genome shotgun (WGS) entry which is preliminary data.</text>
</comment>
<dbReference type="SUPFAM" id="SSF48452">
    <property type="entry name" value="TPR-like"/>
    <property type="match status" value="1"/>
</dbReference>
<keyword evidence="3" id="KW-1185">Reference proteome</keyword>
<evidence type="ECO:0000313" key="2">
    <source>
        <dbReference type="EMBL" id="EMB16412.1"/>
    </source>
</evidence>
<proteinExistence type="predicted"/>
<evidence type="ECO:0000313" key="3">
    <source>
        <dbReference type="Proteomes" id="UP000011529"/>
    </source>
</evidence>
<organism evidence="2 3">
    <name type="scientific">Rhodopirellula europaea 6C</name>
    <dbReference type="NCBI Taxonomy" id="1263867"/>
    <lineage>
        <taxon>Bacteria</taxon>
        <taxon>Pseudomonadati</taxon>
        <taxon>Planctomycetota</taxon>
        <taxon>Planctomycetia</taxon>
        <taxon>Pirellulales</taxon>
        <taxon>Pirellulaceae</taxon>
        <taxon>Rhodopirellula</taxon>
    </lineage>
</organism>
<dbReference type="AlphaFoldDB" id="M2AUN0"/>
<evidence type="ECO:0000256" key="1">
    <source>
        <dbReference type="SAM" id="MobiDB-lite"/>
    </source>
</evidence>
<name>M2AUN0_9BACT</name>
<reference evidence="2" key="1">
    <citation type="submission" date="2012-11" db="EMBL/GenBank/DDBJ databases">
        <title>Permanent draft genomes of Rhodopirellula europaea strain SH398 and 6C.</title>
        <authorList>
            <person name="Richter M."/>
            <person name="Richter-Heitmann T."/>
            <person name="Frank C."/>
            <person name="Harder J."/>
            <person name="Glockner F.O."/>
        </authorList>
    </citation>
    <scope>NUCLEOTIDE SEQUENCE</scope>
    <source>
        <strain evidence="2">6C</strain>
    </source>
</reference>
<dbReference type="EMBL" id="ANMO01000120">
    <property type="protein sequence ID" value="EMB16412.1"/>
    <property type="molecule type" value="Genomic_DNA"/>
</dbReference>
<dbReference type="Proteomes" id="UP000011529">
    <property type="component" value="Unassembled WGS sequence"/>
</dbReference>